<dbReference type="EMBL" id="JAEDAO010000001">
    <property type="protein sequence ID" value="MBK0394031.1"/>
    <property type="molecule type" value="Genomic_DNA"/>
</dbReference>
<dbReference type="RefSeq" id="WP_200788987.1">
    <property type="nucleotide sequence ID" value="NZ_JAEDAO010000001.1"/>
</dbReference>
<feature type="compositionally biased region" description="Polar residues" evidence="1">
    <location>
        <begin position="1"/>
        <end position="16"/>
    </location>
</feature>
<feature type="compositionally biased region" description="Basic and acidic residues" evidence="1">
    <location>
        <begin position="32"/>
        <end position="41"/>
    </location>
</feature>
<keyword evidence="4" id="KW-1185">Reference proteome</keyword>
<evidence type="ECO:0000313" key="3">
    <source>
        <dbReference type="EMBL" id="MBK0394031.1"/>
    </source>
</evidence>
<keyword evidence="2" id="KW-1133">Transmembrane helix</keyword>
<feature type="transmembrane region" description="Helical" evidence="2">
    <location>
        <begin position="71"/>
        <end position="89"/>
    </location>
</feature>
<evidence type="ECO:0000256" key="1">
    <source>
        <dbReference type="SAM" id="MobiDB-lite"/>
    </source>
</evidence>
<organism evidence="3 4">
    <name type="scientific">Ramlibacter algicola</name>
    <dbReference type="NCBI Taxonomy" id="2795217"/>
    <lineage>
        <taxon>Bacteria</taxon>
        <taxon>Pseudomonadati</taxon>
        <taxon>Pseudomonadota</taxon>
        <taxon>Betaproteobacteria</taxon>
        <taxon>Burkholderiales</taxon>
        <taxon>Comamonadaceae</taxon>
        <taxon>Ramlibacter</taxon>
    </lineage>
</organism>
<evidence type="ECO:0008006" key="5">
    <source>
        <dbReference type="Google" id="ProtNLM"/>
    </source>
</evidence>
<sequence>MNSETSNQNPFPTSASQGGGADSGKVQRVAQKAHEAIDRLQESIGTGSDKMMGWQQEYGDMAREQVRASPIAALGVAFAVGIVFSKLFMR</sequence>
<keyword evidence="2" id="KW-0472">Membrane</keyword>
<protein>
    <recommendedName>
        <fullName evidence="5">DUF883 domain-containing protein</fullName>
    </recommendedName>
</protein>
<proteinExistence type="predicted"/>
<dbReference type="Proteomes" id="UP000617041">
    <property type="component" value="Unassembled WGS sequence"/>
</dbReference>
<reference evidence="3" key="1">
    <citation type="submission" date="2020-12" db="EMBL/GenBank/DDBJ databases">
        <title>Ramlibacter sp. nov., isolated from a freshwater alga, Cryptomonas.</title>
        <authorList>
            <person name="Kim H.M."/>
            <person name="Jeon C.O."/>
        </authorList>
    </citation>
    <scope>NUCLEOTIDE SEQUENCE</scope>
    <source>
        <strain evidence="3">CrO1</strain>
    </source>
</reference>
<comment type="caution">
    <text evidence="3">The sequence shown here is derived from an EMBL/GenBank/DDBJ whole genome shotgun (WGS) entry which is preliminary data.</text>
</comment>
<name>A0A934USM0_9BURK</name>
<evidence type="ECO:0000313" key="4">
    <source>
        <dbReference type="Proteomes" id="UP000617041"/>
    </source>
</evidence>
<dbReference type="AlphaFoldDB" id="A0A934USM0"/>
<feature type="region of interest" description="Disordered" evidence="1">
    <location>
        <begin position="1"/>
        <end position="51"/>
    </location>
</feature>
<evidence type="ECO:0000256" key="2">
    <source>
        <dbReference type="SAM" id="Phobius"/>
    </source>
</evidence>
<keyword evidence="2" id="KW-0812">Transmembrane</keyword>
<accession>A0A934USM0</accession>
<gene>
    <name evidence="3" type="ORF">I8E28_15625</name>
</gene>